<feature type="binding site" evidence="1">
    <location>
        <position position="10"/>
    </location>
    <ligand>
        <name>Zn(2+)</name>
        <dbReference type="ChEBI" id="CHEBI:29105"/>
    </ligand>
</feature>
<keyword evidence="1" id="KW-0863">Zinc-finger</keyword>
<feature type="binding site" evidence="1">
    <location>
        <position position="48"/>
    </location>
    <ligand>
        <name>Zn(2+)</name>
        <dbReference type="ChEBI" id="CHEBI:29105"/>
    </ligand>
</feature>
<dbReference type="SUPFAM" id="SSF57716">
    <property type="entry name" value="Glucocorticoid receptor-like (DNA-binding domain)"/>
    <property type="match status" value="1"/>
</dbReference>
<feature type="region of interest" description="Disordered" evidence="2">
    <location>
        <begin position="209"/>
        <end position="238"/>
    </location>
</feature>
<feature type="region of interest" description="Disordered" evidence="2">
    <location>
        <begin position="133"/>
        <end position="160"/>
    </location>
</feature>
<dbReference type="PROSITE" id="PS51915">
    <property type="entry name" value="ZAD"/>
    <property type="match status" value="1"/>
</dbReference>
<reference evidence="4" key="1">
    <citation type="journal article" date="2021" name="G3 (Bethesda)">
        <title>Genome and transcriptome analysis of the beet armyworm Spodoptera exigua reveals targets for pest control. .</title>
        <authorList>
            <person name="Simon S."/>
            <person name="Breeschoten T."/>
            <person name="Jansen H.J."/>
            <person name="Dirks R.P."/>
            <person name="Schranz M.E."/>
            <person name="Ros V.I.D."/>
        </authorList>
    </citation>
    <scope>NUCLEOTIDE SEQUENCE</scope>
    <source>
        <strain evidence="4">TB_SE_WUR_2020</strain>
    </source>
</reference>
<name>A0A922SDV5_SPOEX</name>
<dbReference type="EMBL" id="JACEFF010000602">
    <property type="protein sequence ID" value="KAH9634607.1"/>
    <property type="molecule type" value="Genomic_DNA"/>
</dbReference>
<dbReference type="SMART" id="SM00868">
    <property type="entry name" value="zf-AD"/>
    <property type="match status" value="1"/>
</dbReference>
<keyword evidence="1" id="KW-0862">Zinc</keyword>
<evidence type="ECO:0000256" key="2">
    <source>
        <dbReference type="SAM" id="MobiDB-lite"/>
    </source>
</evidence>
<evidence type="ECO:0000313" key="4">
    <source>
        <dbReference type="EMBL" id="KAH9634607.1"/>
    </source>
</evidence>
<evidence type="ECO:0000313" key="5">
    <source>
        <dbReference type="Proteomes" id="UP000814243"/>
    </source>
</evidence>
<dbReference type="InterPro" id="IPR012934">
    <property type="entry name" value="Znf_AD"/>
</dbReference>
<evidence type="ECO:0000259" key="3">
    <source>
        <dbReference type="PROSITE" id="PS51915"/>
    </source>
</evidence>
<proteinExistence type="predicted"/>
<organism evidence="4 5">
    <name type="scientific">Spodoptera exigua</name>
    <name type="common">Beet armyworm</name>
    <name type="synonym">Noctua fulgens</name>
    <dbReference type="NCBI Taxonomy" id="7107"/>
    <lineage>
        <taxon>Eukaryota</taxon>
        <taxon>Metazoa</taxon>
        <taxon>Ecdysozoa</taxon>
        <taxon>Arthropoda</taxon>
        <taxon>Hexapoda</taxon>
        <taxon>Insecta</taxon>
        <taxon>Pterygota</taxon>
        <taxon>Neoptera</taxon>
        <taxon>Endopterygota</taxon>
        <taxon>Lepidoptera</taxon>
        <taxon>Glossata</taxon>
        <taxon>Ditrysia</taxon>
        <taxon>Noctuoidea</taxon>
        <taxon>Noctuidae</taxon>
        <taxon>Amphipyrinae</taxon>
        <taxon>Spodoptera</taxon>
    </lineage>
</organism>
<feature type="domain" description="ZAD" evidence="3">
    <location>
        <begin position="5"/>
        <end position="75"/>
    </location>
</feature>
<feature type="compositionally biased region" description="Basic and acidic residues" evidence="2">
    <location>
        <begin position="216"/>
        <end position="238"/>
    </location>
</feature>
<feature type="compositionally biased region" description="Basic and acidic residues" evidence="2">
    <location>
        <begin position="150"/>
        <end position="160"/>
    </location>
</feature>
<keyword evidence="1" id="KW-0479">Metal-binding</keyword>
<comment type="caution">
    <text evidence="4">The sequence shown here is derived from an EMBL/GenBank/DDBJ whole genome shotgun (WGS) entry which is preliminary data.</text>
</comment>
<sequence>MGDLRVCRICLNMDVEMQDLMSFPLVTFFASMMIDSKPLYTNLPPYACYQCAALVKKFHLFREKCLRSQVLLCGMIDDSGKLTPTLIKTIVKTNLLAISNVSQISIEQDTTDCLDIDQPVFVTEVKKEYHENDDLDIPDHCSQYDGSSDDESKKSEKLQDMEKVEIQVKMDEELDGSEYGQKQNNFKKHTLSFTASRNNSRCAKITCKKNSAGSIQERREIKKSDHQNEEKNEGTCSK</sequence>
<protein>
    <recommendedName>
        <fullName evidence="3">ZAD domain-containing protein</fullName>
    </recommendedName>
</protein>
<dbReference type="GO" id="GO:0008270">
    <property type="term" value="F:zinc ion binding"/>
    <property type="evidence" value="ECO:0007669"/>
    <property type="project" value="UniProtKB-UniRule"/>
</dbReference>
<feature type="binding site" evidence="1">
    <location>
        <position position="7"/>
    </location>
    <ligand>
        <name>Zn(2+)</name>
        <dbReference type="ChEBI" id="CHEBI:29105"/>
    </ligand>
</feature>
<accession>A0A922SDV5</accession>
<dbReference type="Proteomes" id="UP000814243">
    <property type="component" value="Unassembled WGS sequence"/>
</dbReference>
<gene>
    <name evidence="4" type="ORF">HF086_009259</name>
</gene>
<dbReference type="AlphaFoldDB" id="A0A922SDV5"/>
<feature type="binding site" evidence="1">
    <location>
        <position position="51"/>
    </location>
    <ligand>
        <name>Zn(2+)</name>
        <dbReference type="ChEBI" id="CHEBI:29105"/>
    </ligand>
</feature>
<dbReference type="GO" id="GO:0005634">
    <property type="term" value="C:nucleus"/>
    <property type="evidence" value="ECO:0007669"/>
    <property type="project" value="InterPro"/>
</dbReference>
<evidence type="ECO:0000256" key="1">
    <source>
        <dbReference type="PROSITE-ProRule" id="PRU01263"/>
    </source>
</evidence>